<evidence type="ECO:0000313" key="2">
    <source>
        <dbReference type="EMBL" id="TRW97155.1"/>
    </source>
</evidence>
<dbReference type="InterPro" id="IPR013216">
    <property type="entry name" value="Methyltransf_11"/>
</dbReference>
<name>A0ABY3CC22_9GAMM</name>
<dbReference type="GO" id="GO:0032259">
    <property type="term" value="P:methylation"/>
    <property type="evidence" value="ECO:0007669"/>
    <property type="project" value="UniProtKB-KW"/>
</dbReference>
<dbReference type="Proteomes" id="UP000733744">
    <property type="component" value="Unassembled WGS sequence"/>
</dbReference>
<dbReference type="EMBL" id="RYFG02000074">
    <property type="protein sequence ID" value="TRW97155.1"/>
    <property type="molecule type" value="Genomic_DNA"/>
</dbReference>
<dbReference type="RefSeq" id="WP_127026623.1">
    <property type="nucleotide sequence ID" value="NZ_RYFG02000074.1"/>
</dbReference>
<dbReference type="InterPro" id="IPR029063">
    <property type="entry name" value="SAM-dependent_MTases_sf"/>
</dbReference>
<dbReference type="InterPro" id="IPR050508">
    <property type="entry name" value="Methyltransf_Superfamily"/>
</dbReference>
<dbReference type="PANTHER" id="PTHR42912:SF93">
    <property type="entry name" value="N6-ADENOSINE-METHYLTRANSFERASE TMT1A"/>
    <property type="match status" value="1"/>
</dbReference>
<dbReference type="SUPFAM" id="SSF53335">
    <property type="entry name" value="S-adenosyl-L-methionine-dependent methyltransferases"/>
    <property type="match status" value="1"/>
</dbReference>
<dbReference type="Gene3D" id="3.40.50.150">
    <property type="entry name" value="Vaccinia Virus protein VP39"/>
    <property type="match status" value="1"/>
</dbReference>
<dbReference type="Pfam" id="PF08241">
    <property type="entry name" value="Methyltransf_11"/>
    <property type="match status" value="1"/>
</dbReference>
<reference evidence="2 3" key="1">
    <citation type="journal article" date="2019" name="Antonie Van Leeuwenhoek">
        <title>Description of 'Ca. Methylobacter oryzae' KRF1, a novel species from the environmentally important Methylobacter clade 2.</title>
        <authorList>
            <person name="Khatri K."/>
            <person name="Mohite J.A."/>
            <person name="Pandit P.S."/>
            <person name="Bahulikar R."/>
            <person name="Rahalkar M.C."/>
        </authorList>
    </citation>
    <scope>NUCLEOTIDE SEQUENCE [LARGE SCALE GENOMIC DNA]</scope>
    <source>
        <strain evidence="2 3">KRF1</strain>
    </source>
</reference>
<protein>
    <submittedName>
        <fullName evidence="2">Class I SAM-dependent methyltransferase</fullName>
    </submittedName>
</protein>
<keyword evidence="2" id="KW-0808">Transferase</keyword>
<proteinExistence type="predicted"/>
<organism evidence="2 3">
    <name type="scientific">Candidatus Methylobacter oryzae</name>
    <dbReference type="NCBI Taxonomy" id="2497749"/>
    <lineage>
        <taxon>Bacteria</taxon>
        <taxon>Pseudomonadati</taxon>
        <taxon>Pseudomonadota</taxon>
        <taxon>Gammaproteobacteria</taxon>
        <taxon>Methylococcales</taxon>
        <taxon>Methylococcaceae</taxon>
        <taxon>Methylobacter</taxon>
    </lineage>
</organism>
<evidence type="ECO:0000259" key="1">
    <source>
        <dbReference type="Pfam" id="PF08241"/>
    </source>
</evidence>
<accession>A0ABY3CC22</accession>
<keyword evidence="3" id="KW-1185">Reference proteome</keyword>
<sequence length="249" mass="28186">MKNQTIENEAGERRFQGHMSEEYLIVMQGIPHLADMDRRVQEAIIGYRDCEKTGQPLKVLEVGCGPGRATAKIIASRPGLNLVAIDSEPKLAVQARRYLSEAVDDGILSIVEADALVYLQASPDNHFDIVIEVLCLHNLELNYRNQVLQEIYRTLKPGGLFIAADKFPPDDPVMFSKLLQDHIGLFVDGIAPSGRFDLLKEVVLHELADFSPERIMKEQESLQILMNLGFQNCRFIFRRNFDCVFLTNK</sequence>
<keyword evidence="2" id="KW-0489">Methyltransferase</keyword>
<comment type="caution">
    <text evidence="2">The sequence shown here is derived from an EMBL/GenBank/DDBJ whole genome shotgun (WGS) entry which is preliminary data.</text>
</comment>
<feature type="domain" description="Methyltransferase type 11" evidence="1">
    <location>
        <begin position="60"/>
        <end position="162"/>
    </location>
</feature>
<dbReference type="PANTHER" id="PTHR42912">
    <property type="entry name" value="METHYLTRANSFERASE"/>
    <property type="match status" value="1"/>
</dbReference>
<evidence type="ECO:0000313" key="3">
    <source>
        <dbReference type="Proteomes" id="UP000733744"/>
    </source>
</evidence>
<gene>
    <name evidence="2" type="ORF">EKO24_007760</name>
</gene>
<dbReference type="GO" id="GO:0008168">
    <property type="term" value="F:methyltransferase activity"/>
    <property type="evidence" value="ECO:0007669"/>
    <property type="project" value="UniProtKB-KW"/>
</dbReference>
<dbReference type="CDD" id="cd02440">
    <property type="entry name" value="AdoMet_MTases"/>
    <property type="match status" value="1"/>
</dbReference>